<dbReference type="PROSITE" id="PS51007">
    <property type="entry name" value="CYTC"/>
    <property type="match status" value="2"/>
</dbReference>
<evidence type="ECO:0000256" key="5">
    <source>
        <dbReference type="ARBA" id="ARBA00023002"/>
    </source>
</evidence>
<keyword evidence="8" id="KW-0472">Membrane</keyword>
<organism evidence="10 11">
    <name type="scientific">Pontibacter cellulosilyticus</name>
    <dbReference type="NCBI Taxonomy" id="1720253"/>
    <lineage>
        <taxon>Bacteria</taxon>
        <taxon>Pseudomonadati</taxon>
        <taxon>Bacteroidota</taxon>
        <taxon>Cytophagia</taxon>
        <taxon>Cytophagales</taxon>
        <taxon>Hymenobacteraceae</taxon>
        <taxon>Pontibacter</taxon>
    </lineage>
</organism>
<keyword evidence="6 7" id="KW-0408">Iron</keyword>
<evidence type="ECO:0000256" key="7">
    <source>
        <dbReference type="PROSITE-ProRule" id="PRU00433"/>
    </source>
</evidence>
<dbReference type="GO" id="GO:0046872">
    <property type="term" value="F:metal ion binding"/>
    <property type="evidence" value="ECO:0007669"/>
    <property type="project" value="UniProtKB-KW"/>
</dbReference>
<dbReference type="InterPro" id="IPR051395">
    <property type="entry name" value="Cytochrome_c_Peroxidase/MauG"/>
</dbReference>
<dbReference type="Gene3D" id="1.20.1420.20">
    <property type="entry name" value="M75 peptidase, HXXE motif"/>
    <property type="match status" value="1"/>
</dbReference>
<dbReference type="PANTHER" id="PTHR30600:SF10">
    <property type="entry name" value="BLL6722 PROTEIN"/>
    <property type="match status" value="1"/>
</dbReference>
<dbReference type="InterPro" id="IPR004852">
    <property type="entry name" value="Di-haem_cyt_c_peroxidsae"/>
</dbReference>
<reference evidence="10" key="1">
    <citation type="submission" date="2020-08" db="EMBL/GenBank/DDBJ databases">
        <title>Pontibacter sp. SD6 16S ribosomal RNA gene Genome sequencing and assembly.</title>
        <authorList>
            <person name="Kang M."/>
        </authorList>
    </citation>
    <scope>NUCLEOTIDE SEQUENCE</scope>
    <source>
        <strain evidence="10">SD6</strain>
    </source>
</reference>
<name>A0A923SPC3_9BACT</name>
<dbReference type="InterPro" id="IPR036909">
    <property type="entry name" value="Cyt_c-like_dom_sf"/>
</dbReference>
<keyword evidence="3 7" id="KW-0479">Metal-binding</keyword>
<dbReference type="Gene3D" id="1.10.760.10">
    <property type="entry name" value="Cytochrome c-like domain"/>
    <property type="match status" value="2"/>
</dbReference>
<dbReference type="GO" id="GO:0020037">
    <property type="term" value="F:heme binding"/>
    <property type="evidence" value="ECO:0007669"/>
    <property type="project" value="InterPro"/>
</dbReference>
<evidence type="ECO:0000256" key="6">
    <source>
        <dbReference type="ARBA" id="ARBA00023004"/>
    </source>
</evidence>
<evidence type="ECO:0000256" key="3">
    <source>
        <dbReference type="ARBA" id="ARBA00022723"/>
    </source>
</evidence>
<evidence type="ECO:0000256" key="2">
    <source>
        <dbReference type="ARBA" id="ARBA00022617"/>
    </source>
</evidence>
<evidence type="ECO:0000313" key="10">
    <source>
        <dbReference type="EMBL" id="MBC5994000.1"/>
    </source>
</evidence>
<dbReference type="InterPro" id="IPR009056">
    <property type="entry name" value="Cyt_c-like_dom"/>
</dbReference>
<evidence type="ECO:0000256" key="8">
    <source>
        <dbReference type="SAM" id="Phobius"/>
    </source>
</evidence>
<dbReference type="SUPFAM" id="SSF46626">
    <property type="entry name" value="Cytochrome c"/>
    <property type="match status" value="2"/>
</dbReference>
<dbReference type="Proteomes" id="UP000603640">
    <property type="component" value="Unassembled WGS sequence"/>
</dbReference>
<keyword evidence="4" id="KW-0732">Signal</keyword>
<keyword evidence="8" id="KW-1133">Transmembrane helix</keyword>
<keyword evidence="2 7" id="KW-0349">Heme</keyword>
<dbReference type="GO" id="GO:0004130">
    <property type="term" value="F:cytochrome-c peroxidase activity"/>
    <property type="evidence" value="ECO:0007669"/>
    <property type="project" value="TreeGrafter"/>
</dbReference>
<dbReference type="PANTHER" id="PTHR30600">
    <property type="entry name" value="CYTOCHROME C PEROXIDASE-RELATED"/>
    <property type="match status" value="1"/>
</dbReference>
<dbReference type="GO" id="GO:0030313">
    <property type="term" value="C:cell envelope"/>
    <property type="evidence" value="ECO:0007669"/>
    <property type="project" value="UniProtKB-SubCell"/>
</dbReference>
<evidence type="ECO:0000256" key="4">
    <source>
        <dbReference type="ARBA" id="ARBA00022729"/>
    </source>
</evidence>
<feature type="transmembrane region" description="Helical" evidence="8">
    <location>
        <begin position="12"/>
        <end position="28"/>
    </location>
</feature>
<protein>
    <submittedName>
        <fullName evidence="10">C-type cytochrome</fullName>
    </submittedName>
</protein>
<dbReference type="Pfam" id="PF03150">
    <property type="entry name" value="CCP_MauG"/>
    <property type="match status" value="1"/>
</dbReference>
<keyword evidence="8" id="KW-0812">Transmembrane</keyword>
<sequence length="618" mass="70271">MFSRFRLNKEAYFMISLFALFISCIIVLDSCSQRNRAADTTVAFQEMEELYVSDLSACISALDKLKNSASRNNKDVIRPMREHYQKARMYFKYAELVLSFIDTENFRFLNQPNILKVEEEDQTDIKEKEPSGFQVLEELVYADSVDRAEVAKHAALMSNRLKLIRSNTQLQSYQAYHFLWILRNGIARVALTGITGFDSPVLEASLQESAFAYKRLKRYLSYFKHEFKDEALYQAWNQQLDQSMESLKGDFASFDRYSFIKKHTHPQLELWVKTQQDWEVEFPFTLAFNHGATSLFSDSTFNLKHFDDLKSGDLATEKVLLGKQLFNDPSLSISGTMSCGSCHQENLAFTDGMAKSVGQTRNSPTMSYAGLQRGFFYDKRSGSLEGQIVAVVNNETEFHTSLEAMSKVVKQKPTYQQQFEALYEQGATEVNIRNAIASYIKSLSPFNSKFDRNISGKEQSLTEREIRGFNLFMGKAKCATCHFAPVFNGTVPPEFTETEMELLGVPAAKDTVNAKIDPDLGRYNLFGTESRKHFFKTPTLRNVALTAPYMHNGVYTTLEEVMDFYNRGGGAGIGIQLEHQTLPPDALSLTKQEIKDIIAFLNTLTDQNSKPKQLTSAK</sequence>
<gene>
    <name evidence="10" type="ORF">H8S84_14220</name>
</gene>
<evidence type="ECO:0000313" key="11">
    <source>
        <dbReference type="Proteomes" id="UP000603640"/>
    </source>
</evidence>
<comment type="caution">
    <text evidence="10">The sequence shown here is derived from an EMBL/GenBank/DDBJ whole genome shotgun (WGS) entry which is preliminary data.</text>
</comment>
<dbReference type="EMBL" id="JACRVF010000004">
    <property type="protein sequence ID" value="MBC5994000.1"/>
    <property type="molecule type" value="Genomic_DNA"/>
</dbReference>
<comment type="subcellular location">
    <subcellularLocation>
        <location evidence="1">Cell envelope</location>
    </subcellularLocation>
</comment>
<evidence type="ECO:0000256" key="1">
    <source>
        <dbReference type="ARBA" id="ARBA00004196"/>
    </source>
</evidence>
<keyword evidence="11" id="KW-1185">Reference proteome</keyword>
<feature type="domain" description="Cytochrome c" evidence="9">
    <location>
        <begin position="317"/>
        <end position="444"/>
    </location>
</feature>
<dbReference type="AlphaFoldDB" id="A0A923SPC3"/>
<feature type="domain" description="Cytochrome c" evidence="9">
    <location>
        <begin position="463"/>
        <end position="605"/>
    </location>
</feature>
<dbReference type="GO" id="GO:0009055">
    <property type="term" value="F:electron transfer activity"/>
    <property type="evidence" value="ECO:0007669"/>
    <property type="project" value="InterPro"/>
</dbReference>
<keyword evidence="5" id="KW-0560">Oxidoreductase</keyword>
<proteinExistence type="predicted"/>
<evidence type="ECO:0000259" key="9">
    <source>
        <dbReference type="PROSITE" id="PS51007"/>
    </source>
</evidence>
<dbReference type="PROSITE" id="PS51257">
    <property type="entry name" value="PROKAR_LIPOPROTEIN"/>
    <property type="match status" value="1"/>
</dbReference>
<accession>A0A923SPC3</accession>
<dbReference type="InterPro" id="IPR038352">
    <property type="entry name" value="Imelysin_sf"/>
</dbReference>